<gene>
    <name evidence="1" type="ORF">C5167_023441</name>
</gene>
<protein>
    <submittedName>
        <fullName evidence="1">Uncharacterized protein</fullName>
    </submittedName>
</protein>
<dbReference type="Gramene" id="RZC61684">
    <property type="protein sequence ID" value="RZC61684"/>
    <property type="gene ID" value="C5167_023441"/>
</dbReference>
<keyword evidence="2" id="KW-1185">Reference proteome</keyword>
<dbReference type="EMBL" id="CM010719">
    <property type="protein sequence ID" value="RZC61684.1"/>
    <property type="molecule type" value="Genomic_DNA"/>
</dbReference>
<dbReference type="Proteomes" id="UP000316621">
    <property type="component" value="Chromosome 5"/>
</dbReference>
<accession>A0A4Y7JKQ6</accession>
<evidence type="ECO:0000313" key="2">
    <source>
        <dbReference type="Proteomes" id="UP000316621"/>
    </source>
</evidence>
<organism evidence="1 2">
    <name type="scientific">Papaver somniferum</name>
    <name type="common">Opium poppy</name>
    <dbReference type="NCBI Taxonomy" id="3469"/>
    <lineage>
        <taxon>Eukaryota</taxon>
        <taxon>Viridiplantae</taxon>
        <taxon>Streptophyta</taxon>
        <taxon>Embryophyta</taxon>
        <taxon>Tracheophyta</taxon>
        <taxon>Spermatophyta</taxon>
        <taxon>Magnoliopsida</taxon>
        <taxon>Ranunculales</taxon>
        <taxon>Papaveraceae</taxon>
        <taxon>Papaveroideae</taxon>
        <taxon>Papaver</taxon>
    </lineage>
</organism>
<proteinExistence type="predicted"/>
<dbReference type="AlphaFoldDB" id="A0A4Y7JKQ6"/>
<dbReference type="STRING" id="3469.A0A4Y7JKQ6"/>
<name>A0A4Y7JKQ6_PAPSO</name>
<evidence type="ECO:0000313" key="1">
    <source>
        <dbReference type="EMBL" id="RZC61684.1"/>
    </source>
</evidence>
<reference evidence="1 2" key="1">
    <citation type="journal article" date="2018" name="Science">
        <title>The opium poppy genome and morphinan production.</title>
        <authorList>
            <person name="Guo L."/>
            <person name="Winzer T."/>
            <person name="Yang X."/>
            <person name="Li Y."/>
            <person name="Ning Z."/>
            <person name="He Z."/>
            <person name="Teodor R."/>
            <person name="Lu Y."/>
            <person name="Bowser T.A."/>
            <person name="Graham I.A."/>
            <person name="Ye K."/>
        </authorList>
    </citation>
    <scope>NUCLEOTIDE SEQUENCE [LARGE SCALE GENOMIC DNA]</scope>
    <source>
        <strain evidence="2">cv. HN1</strain>
        <tissue evidence="1">Leaves</tissue>
    </source>
</reference>
<sequence length="83" mass="9292">MGVNSQPDLTAINFEFSLMEMEVAKESRWKLAKIQTPRGHDNSTENGGIPCDLNSKLLHLAWHPTTNLIACAVANSLYLYYNP</sequence>